<name>A0ACC7P645_9BACL</name>
<gene>
    <name evidence="1" type="ORF">ACI1P1_26275</name>
</gene>
<comment type="caution">
    <text evidence="1">The sequence shown here is derived from an EMBL/GenBank/DDBJ whole genome shotgun (WGS) entry which is preliminary data.</text>
</comment>
<reference evidence="1" key="1">
    <citation type="submission" date="2024-12" db="EMBL/GenBank/DDBJ databases">
        <authorList>
            <person name="Wu N."/>
        </authorList>
    </citation>
    <scope>NUCLEOTIDE SEQUENCE</scope>
    <source>
        <strain evidence="1">P15</strain>
    </source>
</reference>
<keyword evidence="2" id="KW-1185">Reference proteome</keyword>
<proteinExistence type="predicted"/>
<sequence length="184" mass="20315">MQADTQAIARLIREIGELEIPSSGTSMRPLIREGDRCRFVPLADRPSLGDILLVAEADGRLVGHRLIRVAETGGETLYICKGDSNLNPDAPARANQIIGKMTDIRKRRFVMHADQGLARWWGRLLMRRPGLSRIIRLYLRAERGLRRLRQPKGGQAAAGGPASAGKPREAGYEHPHAGKKRGSL</sequence>
<accession>A0ACC7P645</accession>
<dbReference type="EMBL" id="JBJURJ010000022">
    <property type="protein sequence ID" value="MFM9331811.1"/>
    <property type="molecule type" value="Genomic_DNA"/>
</dbReference>
<evidence type="ECO:0000313" key="2">
    <source>
        <dbReference type="Proteomes" id="UP001631969"/>
    </source>
</evidence>
<evidence type="ECO:0000313" key="1">
    <source>
        <dbReference type="EMBL" id="MFM9331811.1"/>
    </source>
</evidence>
<protein>
    <submittedName>
        <fullName evidence="1">Uncharacterized protein</fullName>
    </submittedName>
</protein>
<dbReference type="Proteomes" id="UP001631969">
    <property type="component" value="Unassembled WGS sequence"/>
</dbReference>
<organism evidence="1 2">
    <name type="scientific">Paenibacillus mesotrionivorans</name>
    <dbReference type="NCBI Taxonomy" id="3160968"/>
    <lineage>
        <taxon>Bacteria</taxon>
        <taxon>Bacillati</taxon>
        <taxon>Bacillota</taxon>
        <taxon>Bacilli</taxon>
        <taxon>Bacillales</taxon>
        <taxon>Paenibacillaceae</taxon>
        <taxon>Paenibacillus</taxon>
    </lineage>
</organism>